<feature type="transmembrane region" description="Helical" evidence="1">
    <location>
        <begin position="12"/>
        <end position="34"/>
    </location>
</feature>
<keyword evidence="1" id="KW-0812">Transmembrane</keyword>
<keyword evidence="1" id="KW-0472">Membrane</keyword>
<feature type="transmembrane region" description="Helical" evidence="1">
    <location>
        <begin position="122"/>
        <end position="141"/>
    </location>
</feature>
<evidence type="ECO:0000256" key="1">
    <source>
        <dbReference type="SAM" id="Phobius"/>
    </source>
</evidence>
<evidence type="ECO:0000313" key="3">
    <source>
        <dbReference type="Proteomes" id="UP000702425"/>
    </source>
</evidence>
<feature type="transmembrane region" description="Helical" evidence="1">
    <location>
        <begin position="97"/>
        <end position="116"/>
    </location>
</feature>
<keyword evidence="1" id="KW-1133">Transmembrane helix</keyword>
<sequence length="151" mass="16743">MKKQRAPGLIAIVLYKTFVASLLIVTSLALLFALKNHQALEDFSECYLLETKLKIVEFLLDKVLQIQPKTLLFSGLAAGVYAVLTVLEAVGLWYEKGWATILVLVLVGISIPPEIYELVEGFTVIKLAVFIANIAVLWYLLHHLPKHGKGA</sequence>
<proteinExistence type="predicted"/>
<accession>A0ABX2D5I9</accession>
<organism evidence="2 3">
    <name type="scientific">Microcoleus asticus IPMA8</name>
    <dbReference type="NCBI Taxonomy" id="2563858"/>
    <lineage>
        <taxon>Bacteria</taxon>
        <taxon>Bacillati</taxon>
        <taxon>Cyanobacteriota</taxon>
        <taxon>Cyanophyceae</taxon>
        <taxon>Oscillatoriophycideae</taxon>
        <taxon>Oscillatoriales</taxon>
        <taxon>Microcoleaceae</taxon>
        <taxon>Microcoleus</taxon>
        <taxon>Microcoleus asticus</taxon>
    </lineage>
</organism>
<comment type="caution">
    <text evidence="2">The sequence shown here is derived from an EMBL/GenBank/DDBJ whole genome shotgun (WGS) entry which is preliminary data.</text>
</comment>
<reference evidence="2 3" key="1">
    <citation type="journal article" date="2020" name="Sci. Rep.">
        <title>A novel cyanobacterial geosmin producer, revising GeoA distribution and dispersion patterns in Bacteria.</title>
        <authorList>
            <person name="Churro C."/>
            <person name="Semedo-Aguiar A.P."/>
            <person name="Silva A.D."/>
            <person name="Pereira-Leal J.B."/>
            <person name="Leite R.B."/>
        </authorList>
    </citation>
    <scope>NUCLEOTIDE SEQUENCE [LARGE SCALE GENOMIC DNA]</scope>
    <source>
        <strain evidence="2 3">IPMA8</strain>
    </source>
</reference>
<dbReference type="Proteomes" id="UP000702425">
    <property type="component" value="Unassembled WGS sequence"/>
</dbReference>
<dbReference type="EMBL" id="SRRZ01000112">
    <property type="protein sequence ID" value="NQE37078.1"/>
    <property type="molecule type" value="Genomic_DNA"/>
</dbReference>
<name>A0ABX2D5I9_9CYAN</name>
<dbReference type="InterPro" id="IPR021125">
    <property type="entry name" value="DUF2127"/>
</dbReference>
<dbReference type="Pfam" id="PF09900">
    <property type="entry name" value="DUF2127"/>
    <property type="match status" value="1"/>
</dbReference>
<dbReference type="RefSeq" id="WP_172190918.1">
    <property type="nucleotide sequence ID" value="NZ_CAWPPK010000016.1"/>
</dbReference>
<evidence type="ECO:0008006" key="4">
    <source>
        <dbReference type="Google" id="ProtNLM"/>
    </source>
</evidence>
<protein>
    <recommendedName>
        <fullName evidence="4">DUF2127 domain-containing protein</fullName>
    </recommendedName>
</protein>
<gene>
    <name evidence="2" type="ORF">E5S67_04846</name>
</gene>
<evidence type="ECO:0000313" key="2">
    <source>
        <dbReference type="EMBL" id="NQE37078.1"/>
    </source>
</evidence>
<feature type="transmembrane region" description="Helical" evidence="1">
    <location>
        <begin position="71"/>
        <end position="90"/>
    </location>
</feature>
<keyword evidence="3" id="KW-1185">Reference proteome</keyword>